<organism evidence="4">
    <name type="scientific">Paraconexibacter sp. AEG42_29</name>
    <dbReference type="NCBI Taxonomy" id="2997339"/>
    <lineage>
        <taxon>Bacteria</taxon>
        <taxon>Bacillati</taxon>
        <taxon>Actinomycetota</taxon>
        <taxon>Thermoleophilia</taxon>
        <taxon>Solirubrobacterales</taxon>
        <taxon>Paraconexibacteraceae</taxon>
        <taxon>Paraconexibacter</taxon>
    </lineage>
</organism>
<proteinExistence type="predicted"/>
<reference evidence="4" key="1">
    <citation type="submission" date="2022-12" db="EMBL/GenBank/DDBJ databases">
        <title>Paraconexibacter alkalitolerans sp. nov. and Baekduia alba sp. nov., isolated from soil and emended description of the genera Paraconexibacter (Chun et al., 2020) and Baekduia (An et al., 2020).</title>
        <authorList>
            <person name="Vieira S."/>
            <person name="Huber K.J."/>
            <person name="Geppert A."/>
            <person name="Wolf J."/>
            <person name="Neumann-Schaal M."/>
            <person name="Muesken M."/>
            <person name="Overmann J."/>
        </authorList>
    </citation>
    <scope>NUCLEOTIDE SEQUENCE</scope>
    <source>
        <strain evidence="4">AEG42_29</strain>
    </source>
</reference>
<feature type="compositionally biased region" description="Low complexity" evidence="3">
    <location>
        <begin position="127"/>
        <end position="136"/>
    </location>
</feature>
<dbReference type="EMBL" id="CP114014">
    <property type="protein sequence ID" value="XAY03298.1"/>
    <property type="molecule type" value="Genomic_DNA"/>
</dbReference>
<protein>
    <recommendedName>
        <fullName evidence="5">Glycosyltransferase</fullName>
    </recommendedName>
</protein>
<feature type="region of interest" description="Disordered" evidence="3">
    <location>
        <begin position="122"/>
        <end position="154"/>
    </location>
</feature>
<keyword evidence="1" id="KW-0328">Glycosyltransferase</keyword>
<evidence type="ECO:0000256" key="3">
    <source>
        <dbReference type="SAM" id="MobiDB-lite"/>
    </source>
</evidence>
<evidence type="ECO:0000313" key="4">
    <source>
        <dbReference type="EMBL" id="XAY03298.1"/>
    </source>
</evidence>
<dbReference type="Pfam" id="PF13692">
    <property type="entry name" value="Glyco_trans_1_4"/>
    <property type="match status" value="1"/>
</dbReference>
<dbReference type="AlphaFoldDB" id="A0AAU7ANS4"/>
<name>A0AAU7ANS4_9ACTN</name>
<accession>A0AAU7ANS4</accession>
<dbReference type="RefSeq" id="WP_354699852.1">
    <property type="nucleotide sequence ID" value="NZ_CP114014.1"/>
</dbReference>
<evidence type="ECO:0000256" key="2">
    <source>
        <dbReference type="ARBA" id="ARBA00022679"/>
    </source>
</evidence>
<dbReference type="SUPFAM" id="SSF53756">
    <property type="entry name" value="UDP-Glycosyltransferase/glycogen phosphorylase"/>
    <property type="match status" value="1"/>
</dbReference>
<feature type="compositionally biased region" description="Pro residues" evidence="3">
    <location>
        <begin position="140"/>
        <end position="154"/>
    </location>
</feature>
<dbReference type="GO" id="GO:0016757">
    <property type="term" value="F:glycosyltransferase activity"/>
    <property type="evidence" value="ECO:0007669"/>
    <property type="project" value="UniProtKB-KW"/>
</dbReference>
<gene>
    <name evidence="4" type="ORF">DSM112329_00110</name>
</gene>
<dbReference type="PANTHER" id="PTHR12526">
    <property type="entry name" value="GLYCOSYLTRANSFERASE"/>
    <property type="match status" value="1"/>
</dbReference>
<evidence type="ECO:0008006" key="5">
    <source>
        <dbReference type="Google" id="ProtNLM"/>
    </source>
</evidence>
<dbReference type="Gene3D" id="3.40.50.2000">
    <property type="entry name" value="Glycogen Phosphorylase B"/>
    <property type="match status" value="1"/>
</dbReference>
<evidence type="ECO:0000256" key="1">
    <source>
        <dbReference type="ARBA" id="ARBA00022676"/>
    </source>
</evidence>
<keyword evidence="2" id="KW-0808">Transferase</keyword>
<dbReference type="PANTHER" id="PTHR12526:SF510">
    <property type="entry name" value="D-INOSITOL 3-PHOSPHATE GLYCOSYLTRANSFERASE"/>
    <property type="match status" value="1"/>
</dbReference>
<sequence>MRLVLVQQSNFGPTERFKQLGNLTVALRGLGHTAVVRAPAVSGTDDLAVATSLAELTSPRFWTAAGVDGVIAVTWLHQSAVLGAARAAGLPTIALADSDGRVVPWLHPGTVALHLQGALEGRRAARSGRATGGASADPPTRAPTPPGFAEPPPEGLLRKLTARARLRSALLAADWTGLQGDAALADYRRTLRLLRIPEPAARLGLSEQPAAPHFTGADVDAGPRPRAVLAVGRWTAPQKDPRLLAATVAALLAADPAVRLTIIGAGAERVVRRSPRVTCRPSVPSTELPALFAGAGALLSTSRWEGAPVAFSEALACGCPVVGPPLNAVRHAATGPGGWVAADRSAGALADATTAALDASATAGHGLRVAQHWRPRVTAAAVAGELADRLDTLIASRR</sequence>
<dbReference type="KEGG" id="parq:DSM112329_00110"/>